<organism evidence="5 6">
    <name type="scientific">Dendrobium nobile</name>
    <name type="common">Orchid</name>
    <dbReference type="NCBI Taxonomy" id="94219"/>
    <lineage>
        <taxon>Eukaryota</taxon>
        <taxon>Viridiplantae</taxon>
        <taxon>Streptophyta</taxon>
        <taxon>Embryophyta</taxon>
        <taxon>Tracheophyta</taxon>
        <taxon>Spermatophyta</taxon>
        <taxon>Magnoliopsida</taxon>
        <taxon>Liliopsida</taxon>
        <taxon>Asparagales</taxon>
        <taxon>Orchidaceae</taxon>
        <taxon>Epidendroideae</taxon>
        <taxon>Malaxideae</taxon>
        <taxon>Dendrobiinae</taxon>
        <taxon>Dendrobium</taxon>
    </lineage>
</organism>
<reference evidence="5" key="1">
    <citation type="journal article" date="2022" name="Front. Genet.">
        <title>Chromosome-Scale Assembly of the Dendrobium nobile Genome Provides Insights Into the Molecular Mechanism of the Biosynthesis of the Medicinal Active Ingredient of Dendrobium.</title>
        <authorList>
            <person name="Xu Q."/>
            <person name="Niu S.-C."/>
            <person name="Li K.-L."/>
            <person name="Zheng P.-J."/>
            <person name="Zhang X.-J."/>
            <person name="Jia Y."/>
            <person name="Liu Y."/>
            <person name="Niu Y.-X."/>
            <person name="Yu L.-H."/>
            <person name="Chen D.-F."/>
            <person name="Zhang G.-Q."/>
        </authorList>
    </citation>
    <scope>NUCLEOTIDE SEQUENCE</scope>
    <source>
        <tissue evidence="5">Leaf</tissue>
    </source>
</reference>
<comment type="similarity">
    <text evidence="2 3">Belongs to the small heat shock protein (HSP20) family.</text>
</comment>
<evidence type="ECO:0000256" key="2">
    <source>
        <dbReference type="PROSITE-ProRule" id="PRU00285"/>
    </source>
</evidence>
<accession>A0A8T3C037</accession>
<keyword evidence="1" id="KW-0346">Stress response</keyword>
<dbReference type="PANTHER" id="PTHR11527">
    <property type="entry name" value="HEAT-SHOCK PROTEIN 20 FAMILY MEMBER"/>
    <property type="match status" value="1"/>
</dbReference>
<feature type="domain" description="SHSP" evidence="4">
    <location>
        <begin position="36"/>
        <end position="154"/>
    </location>
</feature>
<comment type="caution">
    <text evidence="5">The sequence shown here is derived from an EMBL/GenBank/DDBJ whole genome shotgun (WGS) entry which is preliminary data.</text>
</comment>
<dbReference type="AlphaFoldDB" id="A0A8T3C037"/>
<protein>
    <recommendedName>
        <fullName evidence="4">SHSP domain-containing protein</fullName>
    </recommendedName>
</protein>
<sequence length="157" mass="17893">MDGQFFGMRSQIFPSLPIVPEDVPGEREKLAKICLREMRESVPTLANVKEMPSAYEFAVDMPGVKSGEIKVQVEDGKKLTIVGERRRDEDDKEGGKYHCSERRMGKFMRKFSLPDNANLENITAVYRHGVLTATVQKLPEAESKYPKTTEIKIDWID</sequence>
<dbReference type="PROSITE" id="PS01031">
    <property type="entry name" value="SHSP"/>
    <property type="match status" value="1"/>
</dbReference>
<dbReference type="Gene3D" id="2.60.40.790">
    <property type="match status" value="1"/>
</dbReference>
<dbReference type="InterPro" id="IPR008978">
    <property type="entry name" value="HSP20-like_chaperone"/>
</dbReference>
<name>A0A8T3C037_DENNO</name>
<dbReference type="InterPro" id="IPR002068">
    <property type="entry name" value="A-crystallin/Hsp20_dom"/>
</dbReference>
<proteinExistence type="inferred from homology"/>
<dbReference type="Proteomes" id="UP000829196">
    <property type="component" value="Unassembled WGS sequence"/>
</dbReference>
<dbReference type="EMBL" id="JAGYWB010000005">
    <property type="protein sequence ID" value="KAI0522636.1"/>
    <property type="molecule type" value="Genomic_DNA"/>
</dbReference>
<gene>
    <name evidence="5" type="ORF">KFK09_005021</name>
</gene>
<dbReference type="SUPFAM" id="SSF49764">
    <property type="entry name" value="HSP20-like chaperones"/>
    <property type="match status" value="1"/>
</dbReference>
<dbReference type="InterPro" id="IPR031107">
    <property type="entry name" value="Small_HSP"/>
</dbReference>
<evidence type="ECO:0000313" key="6">
    <source>
        <dbReference type="Proteomes" id="UP000829196"/>
    </source>
</evidence>
<dbReference type="OrthoDB" id="1245404at2759"/>
<evidence type="ECO:0000313" key="5">
    <source>
        <dbReference type="EMBL" id="KAI0522636.1"/>
    </source>
</evidence>
<dbReference type="SMR" id="A0A8T3C037"/>
<evidence type="ECO:0000256" key="3">
    <source>
        <dbReference type="RuleBase" id="RU003616"/>
    </source>
</evidence>
<keyword evidence="6" id="KW-1185">Reference proteome</keyword>
<dbReference type="Pfam" id="PF00011">
    <property type="entry name" value="HSP20"/>
    <property type="match status" value="1"/>
</dbReference>
<evidence type="ECO:0000259" key="4">
    <source>
        <dbReference type="PROSITE" id="PS01031"/>
    </source>
</evidence>
<evidence type="ECO:0000256" key="1">
    <source>
        <dbReference type="ARBA" id="ARBA00023016"/>
    </source>
</evidence>